<evidence type="ECO:0000313" key="4">
    <source>
        <dbReference type="Proteomes" id="UP000250140"/>
    </source>
</evidence>
<evidence type="ECO:0000256" key="1">
    <source>
        <dbReference type="SAM" id="MobiDB-lite"/>
    </source>
</evidence>
<accession>A0A8E2FC18</accession>
<feature type="transmembrane region" description="Helical" evidence="2">
    <location>
        <begin position="274"/>
        <end position="294"/>
    </location>
</feature>
<feature type="region of interest" description="Disordered" evidence="1">
    <location>
        <begin position="1"/>
        <end position="45"/>
    </location>
</feature>
<keyword evidence="2" id="KW-1133">Transmembrane helix</keyword>
<protein>
    <submittedName>
        <fullName evidence="3">Uncharacterized protein</fullName>
    </submittedName>
</protein>
<evidence type="ECO:0000256" key="2">
    <source>
        <dbReference type="SAM" id="Phobius"/>
    </source>
</evidence>
<reference evidence="3 4" key="1">
    <citation type="journal article" date="2016" name="Nat. Commun.">
        <title>Ectomycorrhizal ecology is imprinted in the genome of the dominant symbiotic fungus Cenococcum geophilum.</title>
        <authorList>
            <consortium name="DOE Joint Genome Institute"/>
            <person name="Peter M."/>
            <person name="Kohler A."/>
            <person name="Ohm R.A."/>
            <person name="Kuo A."/>
            <person name="Krutzmann J."/>
            <person name="Morin E."/>
            <person name="Arend M."/>
            <person name="Barry K.W."/>
            <person name="Binder M."/>
            <person name="Choi C."/>
            <person name="Clum A."/>
            <person name="Copeland A."/>
            <person name="Grisel N."/>
            <person name="Haridas S."/>
            <person name="Kipfer T."/>
            <person name="LaButti K."/>
            <person name="Lindquist E."/>
            <person name="Lipzen A."/>
            <person name="Maire R."/>
            <person name="Meier B."/>
            <person name="Mihaltcheva S."/>
            <person name="Molinier V."/>
            <person name="Murat C."/>
            <person name="Poggeler S."/>
            <person name="Quandt C.A."/>
            <person name="Sperisen C."/>
            <person name="Tritt A."/>
            <person name="Tisserant E."/>
            <person name="Crous P.W."/>
            <person name="Henrissat B."/>
            <person name="Nehls U."/>
            <person name="Egli S."/>
            <person name="Spatafora J.W."/>
            <person name="Grigoriev I.V."/>
            <person name="Martin F.M."/>
        </authorList>
    </citation>
    <scope>NUCLEOTIDE SEQUENCE [LARGE SCALE GENOMIC DNA]</scope>
    <source>
        <strain evidence="3 4">CBS 207.34</strain>
    </source>
</reference>
<dbReference type="OrthoDB" id="203796at2759"/>
<dbReference type="AlphaFoldDB" id="A0A8E2FC18"/>
<evidence type="ECO:0000313" key="3">
    <source>
        <dbReference type="EMBL" id="OCL14183.1"/>
    </source>
</evidence>
<organism evidence="3 4">
    <name type="scientific">Glonium stellatum</name>
    <dbReference type="NCBI Taxonomy" id="574774"/>
    <lineage>
        <taxon>Eukaryota</taxon>
        <taxon>Fungi</taxon>
        <taxon>Dikarya</taxon>
        <taxon>Ascomycota</taxon>
        <taxon>Pezizomycotina</taxon>
        <taxon>Dothideomycetes</taxon>
        <taxon>Pleosporomycetidae</taxon>
        <taxon>Gloniales</taxon>
        <taxon>Gloniaceae</taxon>
        <taxon>Glonium</taxon>
    </lineage>
</organism>
<keyword evidence="2" id="KW-0812">Transmembrane</keyword>
<dbReference type="EMBL" id="KV748605">
    <property type="protein sequence ID" value="OCL14183.1"/>
    <property type="molecule type" value="Genomic_DNA"/>
</dbReference>
<dbReference type="Proteomes" id="UP000250140">
    <property type="component" value="Unassembled WGS sequence"/>
</dbReference>
<sequence>MGRPTRPTEAYRDDPDALSLHTQPEFDYDDAPEISGMPPAYTDDEAAPTRLPIRHMPPATSPGHTSSTQLGLDKLASVRMINGVETIVGDSRCDTDPVYLEERIRHFAQFPPRPLIVIQGSHTETTRRGDKKETKTITDFKITLDLEIYLRPNFDTTNSERMHLDTVENNEKTYRGSFMKSKAPFSGQDVEANTAPPKLTEWCHRYCASTSKLRIFRLERVVYGLDQTLLKNRLEGLIRSTGYRGHTSISFPVENRAVDIYSTSRPNQWRLTPWIRWLFYLTFLWLFAWPYLLLATTRYTVVRAVWPFSSAGSASGPRAYTTISEEQWFERWYVGVRRLVLDRFQGEASAQMLAGVIERPADPPVPGRIRTGHQGVDAAVGLLQTGLRVASDIQRGNVFGGDTQGGWGGDC</sequence>
<proteinExistence type="predicted"/>
<keyword evidence="4" id="KW-1185">Reference proteome</keyword>
<keyword evidence="2" id="KW-0472">Membrane</keyword>
<dbReference type="PANTHER" id="PTHR37848:SF1">
    <property type="entry name" value="SUN DOMAIN-CONTAINING PROTEIN"/>
    <property type="match status" value="1"/>
</dbReference>
<name>A0A8E2FC18_9PEZI</name>
<dbReference type="PANTHER" id="PTHR37848">
    <property type="entry name" value="EXPRESSED PROTEIN"/>
    <property type="match status" value="1"/>
</dbReference>
<gene>
    <name evidence="3" type="ORF">AOQ84DRAFT_359132</name>
</gene>